<feature type="domain" description="EF-hand" evidence="3">
    <location>
        <begin position="34"/>
        <end position="69"/>
    </location>
</feature>
<feature type="domain" description="EF-hand" evidence="3">
    <location>
        <begin position="70"/>
        <end position="105"/>
    </location>
</feature>
<protein>
    <recommendedName>
        <fullName evidence="3">EF-hand domain-containing protein</fullName>
    </recommendedName>
</protein>
<feature type="domain" description="EF-hand" evidence="3">
    <location>
        <begin position="146"/>
        <end position="181"/>
    </location>
</feature>
<evidence type="ECO:0000313" key="5">
    <source>
        <dbReference type="Proteomes" id="UP001608902"/>
    </source>
</evidence>
<dbReference type="CDD" id="cd00051">
    <property type="entry name" value="EFh"/>
    <property type="match status" value="1"/>
</dbReference>
<dbReference type="SUPFAM" id="SSF47473">
    <property type="entry name" value="EF-hand"/>
    <property type="match status" value="1"/>
</dbReference>
<evidence type="ECO:0000259" key="3">
    <source>
        <dbReference type="PROSITE" id="PS50222"/>
    </source>
</evidence>
<keyword evidence="5" id="KW-1185">Reference proteome</keyword>
<evidence type="ECO:0000256" key="1">
    <source>
        <dbReference type="ARBA" id="ARBA00022737"/>
    </source>
</evidence>
<dbReference type="InterPro" id="IPR050145">
    <property type="entry name" value="Centrin_CML-like"/>
</dbReference>
<comment type="caution">
    <text evidence="4">The sequence shown here is derived from an EMBL/GenBank/DDBJ whole genome shotgun (WGS) entry which is preliminary data.</text>
</comment>
<accession>A0ABD6E9H6</accession>
<sequence>MMRSPYPCMQIIFGSAEITTTLDPQLKFADISDQLLSEYQKFFDLFDRGKQGYIMATQIGQIMNAMEQDFDEKQLRKLIRKFDADGSGKLEFDEFCALVYTVANTVDKETLQKELREAFRLFDKEGNGYISRPTLKSLLKEIADDLSEEQLDAAVDEIDEDGSGKIEFEEFWELMAGESDI</sequence>
<organism evidence="4 5">
    <name type="scientific">Gnathostoma spinigerum</name>
    <dbReference type="NCBI Taxonomy" id="75299"/>
    <lineage>
        <taxon>Eukaryota</taxon>
        <taxon>Metazoa</taxon>
        <taxon>Ecdysozoa</taxon>
        <taxon>Nematoda</taxon>
        <taxon>Chromadorea</taxon>
        <taxon>Rhabditida</taxon>
        <taxon>Spirurina</taxon>
        <taxon>Gnathostomatomorpha</taxon>
        <taxon>Gnathostomatoidea</taxon>
        <taxon>Gnathostomatidae</taxon>
        <taxon>Gnathostoma</taxon>
    </lineage>
</organism>
<dbReference type="InterPro" id="IPR018247">
    <property type="entry name" value="EF_Hand_1_Ca_BS"/>
</dbReference>
<dbReference type="PROSITE" id="PS50222">
    <property type="entry name" value="EF_HAND_2"/>
    <property type="match status" value="4"/>
</dbReference>
<evidence type="ECO:0000313" key="4">
    <source>
        <dbReference type="EMBL" id="MFH4976709.1"/>
    </source>
</evidence>
<gene>
    <name evidence="4" type="ORF">AB6A40_003418</name>
</gene>
<dbReference type="InterPro" id="IPR002048">
    <property type="entry name" value="EF_hand_dom"/>
</dbReference>
<dbReference type="SMART" id="SM00054">
    <property type="entry name" value="EFh"/>
    <property type="match status" value="4"/>
</dbReference>
<feature type="domain" description="EF-hand" evidence="3">
    <location>
        <begin position="110"/>
        <end position="145"/>
    </location>
</feature>
<dbReference type="EMBL" id="JBGFUD010001750">
    <property type="protein sequence ID" value="MFH4976709.1"/>
    <property type="molecule type" value="Genomic_DNA"/>
</dbReference>
<dbReference type="InterPro" id="IPR011992">
    <property type="entry name" value="EF-hand-dom_pair"/>
</dbReference>
<dbReference type="PROSITE" id="PS00018">
    <property type="entry name" value="EF_HAND_1"/>
    <property type="match status" value="2"/>
</dbReference>
<dbReference type="FunFam" id="1.10.238.10:FF:000401">
    <property type="entry name" value="Troponin C 25D"/>
    <property type="match status" value="1"/>
</dbReference>
<dbReference type="Proteomes" id="UP001608902">
    <property type="component" value="Unassembled WGS sequence"/>
</dbReference>
<reference evidence="4 5" key="1">
    <citation type="submission" date="2024-08" db="EMBL/GenBank/DDBJ databases">
        <title>Gnathostoma spinigerum genome.</title>
        <authorList>
            <person name="Gonzalez-Bertolin B."/>
            <person name="Monzon S."/>
            <person name="Zaballos A."/>
            <person name="Jimenez P."/>
            <person name="Dekumyoy P."/>
            <person name="Varona S."/>
            <person name="Cuesta I."/>
            <person name="Sumanam S."/>
            <person name="Adisakwattana P."/>
            <person name="Gasser R.B."/>
            <person name="Hernandez-Gonzalez A."/>
            <person name="Young N.D."/>
            <person name="Perteguer M.J."/>
        </authorList>
    </citation>
    <scope>NUCLEOTIDE SEQUENCE [LARGE SCALE GENOMIC DNA]</scope>
    <source>
        <strain evidence="4">AL3</strain>
        <tissue evidence="4">Liver</tissue>
    </source>
</reference>
<dbReference type="Gene3D" id="1.10.238.10">
    <property type="entry name" value="EF-hand"/>
    <property type="match status" value="2"/>
</dbReference>
<keyword evidence="2" id="KW-0106">Calcium</keyword>
<keyword evidence="1" id="KW-0677">Repeat</keyword>
<dbReference type="AlphaFoldDB" id="A0ABD6E9H6"/>
<dbReference type="PANTHER" id="PTHR23050">
    <property type="entry name" value="CALCIUM BINDING PROTEIN"/>
    <property type="match status" value="1"/>
</dbReference>
<dbReference type="Pfam" id="PF13499">
    <property type="entry name" value="EF-hand_7"/>
    <property type="match status" value="2"/>
</dbReference>
<name>A0ABD6E9H6_9BILA</name>
<proteinExistence type="predicted"/>
<evidence type="ECO:0000256" key="2">
    <source>
        <dbReference type="ARBA" id="ARBA00022837"/>
    </source>
</evidence>